<dbReference type="SUPFAM" id="SSF140415">
    <property type="entry name" value="YppE-like"/>
    <property type="match status" value="1"/>
</dbReference>
<reference evidence="1 4" key="2">
    <citation type="submission" date="2019-07" db="EMBL/GenBank/DDBJ databases">
        <title>Whole genome shotgun sequence of Staphylococcus kloosii NBRC 109624.</title>
        <authorList>
            <person name="Hosoyama A."/>
            <person name="Uohara A."/>
            <person name="Ohji S."/>
            <person name="Ichikawa N."/>
        </authorList>
    </citation>
    <scope>NUCLEOTIDE SEQUENCE [LARGE SCALE GENOMIC DNA]</scope>
    <source>
        <strain evidence="1 4">NBRC 109624</strain>
    </source>
</reference>
<accession>A0A2T4R952</accession>
<evidence type="ECO:0000313" key="1">
    <source>
        <dbReference type="EMBL" id="GEP81699.1"/>
    </source>
</evidence>
<evidence type="ECO:0000313" key="4">
    <source>
        <dbReference type="Proteomes" id="UP000321040"/>
    </source>
</evidence>
<accession>A0A151A559</accession>
<name>A0A151A559_9STAP</name>
<dbReference type="InterPro" id="IPR014913">
    <property type="entry name" value="YppE-like"/>
</dbReference>
<proteinExistence type="predicted"/>
<comment type="caution">
    <text evidence="2">The sequence shown here is derived from an EMBL/GenBank/DDBJ whole genome shotgun (WGS) entry which is preliminary data.</text>
</comment>
<dbReference type="Pfam" id="PF08807">
    <property type="entry name" value="DUF1798"/>
    <property type="match status" value="1"/>
</dbReference>
<dbReference type="KEGG" id="skl:C7J89_08580"/>
<dbReference type="Gene3D" id="1.20.120.440">
    <property type="entry name" value="YppE-like"/>
    <property type="match status" value="1"/>
</dbReference>
<dbReference type="Proteomes" id="UP000075418">
    <property type="component" value="Unassembled WGS sequence"/>
</dbReference>
<dbReference type="Proteomes" id="UP000321040">
    <property type="component" value="Unassembled WGS sequence"/>
</dbReference>
<dbReference type="EMBL" id="LUGM01000002">
    <property type="protein sequence ID" value="KYH14492.1"/>
    <property type="molecule type" value="Genomic_DNA"/>
</dbReference>
<dbReference type="AlphaFoldDB" id="A0A151A559"/>
<evidence type="ECO:0000313" key="2">
    <source>
        <dbReference type="EMBL" id="KYH14492.1"/>
    </source>
</evidence>
<dbReference type="GeneID" id="69905397"/>
<sequence length="111" mass="13245">MPQFIDDLINDVQLMQTRYEIAKEEGDYDFYEVVKPFTIHIDNLLTQIKAHETEILSLSYMNKQKFEILISNIETLSVECHFKRTSRKLFMEKLKAVQYDLGYIHRSELPL</sequence>
<evidence type="ECO:0000313" key="3">
    <source>
        <dbReference type="Proteomes" id="UP000075418"/>
    </source>
</evidence>
<dbReference type="InterPro" id="IPR023351">
    <property type="entry name" value="YppE-like_sf"/>
</dbReference>
<dbReference type="OrthoDB" id="2418117at2"/>
<protein>
    <recommendedName>
        <fullName evidence="5">DUF1798 domain-containing protein</fullName>
    </recommendedName>
</protein>
<dbReference type="RefSeq" id="WP_061854664.1">
    <property type="nucleotide sequence ID" value="NZ_BKAQ01000006.1"/>
</dbReference>
<gene>
    <name evidence="2" type="ORF">A0131_06850</name>
    <name evidence="1" type="ORF">SKL01_08770</name>
</gene>
<dbReference type="EMBL" id="BKAQ01000006">
    <property type="protein sequence ID" value="GEP81699.1"/>
    <property type="molecule type" value="Genomic_DNA"/>
</dbReference>
<evidence type="ECO:0008006" key="5">
    <source>
        <dbReference type="Google" id="ProtNLM"/>
    </source>
</evidence>
<organism evidence="2 3">
    <name type="scientific">Staphylococcus kloosii</name>
    <dbReference type="NCBI Taxonomy" id="29384"/>
    <lineage>
        <taxon>Bacteria</taxon>
        <taxon>Bacillati</taxon>
        <taxon>Bacillota</taxon>
        <taxon>Bacilli</taxon>
        <taxon>Bacillales</taxon>
        <taxon>Staphylococcaceae</taxon>
        <taxon>Staphylococcus</taxon>
    </lineage>
</organism>
<keyword evidence="4" id="KW-1185">Reference proteome</keyword>
<reference evidence="2 3" key="1">
    <citation type="submission" date="2016-02" db="EMBL/GenBank/DDBJ databases">
        <title>Draft genome sequence of hydrocarbon degrading Staphylococcus saprophyticus Strain CNV2, isolated from crude-oil contaminated soil from Noonmati Oil Refinery, Guwahati, Assam, India.</title>
        <authorList>
            <person name="Mukherjee A."/>
            <person name="Chettri B."/>
            <person name="Langpoklakpam J."/>
            <person name="Singh A.K."/>
            <person name="Chattopadhyay D.J."/>
        </authorList>
    </citation>
    <scope>NUCLEOTIDE SEQUENCE [LARGE SCALE GENOMIC DNA]</scope>
    <source>
        <strain evidence="2 3">CNV2</strain>
    </source>
</reference>